<dbReference type="InterPro" id="IPR029479">
    <property type="entry name" value="Nitroreductase"/>
</dbReference>
<keyword evidence="4" id="KW-0288">FMN</keyword>
<reference evidence="7" key="2">
    <citation type="journal article" date="2021" name="PeerJ">
        <title>Extensive microbial diversity within the chicken gut microbiome revealed by metagenomics and culture.</title>
        <authorList>
            <person name="Gilroy R."/>
            <person name="Ravi A."/>
            <person name="Getino M."/>
            <person name="Pursley I."/>
            <person name="Horton D.L."/>
            <person name="Alikhan N.F."/>
            <person name="Baker D."/>
            <person name="Gharbi K."/>
            <person name="Hall N."/>
            <person name="Watson M."/>
            <person name="Adriaenssens E.M."/>
            <person name="Foster-Nyarko E."/>
            <person name="Jarju S."/>
            <person name="Secka A."/>
            <person name="Antonio M."/>
            <person name="Oren A."/>
            <person name="Chaudhuri R.R."/>
            <person name="La Ragione R."/>
            <person name="Hildebrand F."/>
            <person name="Pallen M.J."/>
        </authorList>
    </citation>
    <scope>NUCLEOTIDE SEQUENCE</scope>
    <source>
        <strain evidence="7">ChiW3-316</strain>
    </source>
</reference>
<protein>
    <submittedName>
        <fullName evidence="7">Nitroreductase family protein</fullName>
    </submittedName>
</protein>
<dbReference type="Proteomes" id="UP000824107">
    <property type="component" value="Unassembled WGS sequence"/>
</dbReference>
<evidence type="ECO:0000256" key="5">
    <source>
        <dbReference type="ARBA" id="ARBA00023002"/>
    </source>
</evidence>
<dbReference type="EMBL" id="DVNC01000025">
    <property type="protein sequence ID" value="HIU53117.1"/>
    <property type="molecule type" value="Genomic_DNA"/>
</dbReference>
<evidence type="ECO:0000256" key="4">
    <source>
        <dbReference type="ARBA" id="ARBA00022643"/>
    </source>
</evidence>
<dbReference type="CDD" id="cd02150">
    <property type="entry name" value="nitroreductase"/>
    <property type="match status" value="1"/>
</dbReference>
<dbReference type="AlphaFoldDB" id="A0A9D1M3X4"/>
<feature type="domain" description="Nitroreductase" evidence="6">
    <location>
        <begin position="8"/>
        <end position="60"/>
    </location>
</feature>
<comment type="caution">
    <text evidence="7">The sequence shown here is derived from an EMBL/GenBank/DDBJ whole genome shotgun (WGS) entry which is preliminary data.</text>
</comment>
<comment type="similarity">
    <text evidence="2">Belongs to the nitroreductase family.</text>
</comment>
<evidence type="ECO:0000313" key="7">
    <source>
        <dbReference type="EMBL" id="HIU53117.1"/>
    </source>
</evidence>
<keyword evidence="5" id="KW-0560">Oxidoreductase</keyword>
<evidence type="ECO:0000313" key="8">
    <source>
        <dbReference type="Proteomes" id="UP000824107"/>
    </source>
</evidence>
<name>A0A9D1M3X4_9PROT</name>
<reference evidence="7" key="1">
    <citation type="submission" date="2020-10" db="EMBL/GenBank/DDBJ databases">
        <authorList>
            <person name="Gilroy R."/>
        </authorList>
    </citation>
    <scope>NUCLEOTIDE SEQUENCE</scope>
    <source>
        <strain evidence="7">ChiW3-316</strain>
    </source>
</reference>
<dbReference type="Pfam" id="PF00881">
    <property type="entry name" value="Nitroreductase"/>
    <property type="match status" value="2"/>
</dbReference>
<comment type="cofactor">
    <cofactor evidence="1">
        <name>FMN</name>
        <dbReference type="ChEBI" id="CHEBI:58210"/>
    </cofactor>
</comment>
<feature type="domain" description="Nitroreductase" evidence="6">
    <location>
        <begin position="68"/>
        <end position="156"/>
    </location>
</feature>
<sequence length="190" mass="21677">MDFMEGLLTRRSVRKYDTSKKISKETIREIIKAAQYSPTAHNKQPWEFLVIDDREFLTNLRHIQRWTSFAKDADCVIIVCGDTEKSFSRSKEDESWSFIDVDCAIATQSLLLAAWSKGIGTCYCGAAPMQKVVDSLKEHLNLPENIRPFAIVTMGYPAETPKQPEGRYKPEKIHWGCWENTDAPVETAAE</sequence>
<dbReference type="GO" id="GO:0016491">
    <property type="term" value="F:oxidoreductase activity"/>
    <property type="evidence" value="ECO:0007669"/>
    <property type="project" value="UniProtKB-KW"/>
</dbReference>
<keyword evidence="3" id="KW-0285">Flavoprotein</keyword>
<dbReference type="PANTHER" id="PTHR43673">
    <property type="entry name" value="NAD(P)H NITROREDUCTASE YDGI-RELATED"/>
    <property type="match status" value="1"/>
</dbReference>
<evidence type="ECO:0000256" key="2">
    <source>
        <dbReference type="ARBA" id="ARBA00007118"/>
    </source>
</evidence>
<dbReference type="InterPro" id="IPR000415">
    <property type="entry name" value="Nitroreductase-like"/>
</dbReference>
<gene>
    <name evidence="7" type="ORF">IAD20_03445</name>
</gene>
<evidence type="ECO:0000256" key="1">
    <source>
        <dbReference type="ARBA" id="ARBA00001917"/>
    </source>
</evidence>
<dbReference type="Gene3D" id="3.40.109.10">
    <property type="entry name" value="NADH Oxidase"/>
    <property type="match status" value="1"/>
</dbReference>
<evidence type="ECO:0000256" key="3">
    <source>
        <dbReference type="ARBA" id="ARBA00022630"/>
    </source>
</evidence>
<evidence type="ECO:0000259" key="6">
    <source>
        <dbReference type="Pfam" id="PF00881"/>
    </source>
</evidence>
<organism evidence="7 8">
    <name type="scientific">Candidatus Scatocola faecipullorum</name>
    <dbReference type="NCBI Taxonomy" id="2840917"/>
    <lineage>
        <taxon>Bacteria</taxon>
        <taxon>Pseudomonadati</taxon>
        <taxon>Pseudomonadota</taxon>
        <taxon>Alphaproteobacteria</taxon>
        <taxon>Rhodospirillales</taxon>
        <taxon>Rhodospirillaceae</taxon>
        <taxon>Rhodospirillaceae incertae sedis</taxon>
        <taxon>Candidatus Scatocola</taxon>
    </lineage>
</organism>
<dbReference type="SUPFAM" id="SSF55469">
    <property type="entry name" value="FMN-dependent nitroreductase-like"/>
    <property type="match status" value="1"/>
</dbReference>
<proteinExistence type="inferred from homology"/>
<accession>A0A9D1M3X4</accession>
<dbReference type="PANTHER" id="PTHR43673:SF2">
    <property type="entry name" value="NITROREDUCTASE"/>
    <property type="match status" value="1"/>
</dbReference>